<dbReference type="Pfam" id="PF00188">
    <property type="entry name" value="CAP"/>
    <property type="match status" value="2"/>
</dbReference>
<sequence>MAAVGASLLLLQCVVLAGAATADAQYSAQTFVDLQNAARADVGVAPLAWDDTLAAYAQRYAGERKGDCKLVHSDGPYGESIFWGNKGGNWTASDAVALWVQEKQYYNCSDGSCAAGKICSHYTQIVWANTTRVGCAAVACDGNLGTFILCEYDPRGNLLGVRPYAGCGQFNRSAQSSPQDFLNLQNAARAGVGVGMLSWDSTVAAYAEGYAEKRKGDCQKVSSGGPYGENLFQGGGGISWTVSDALFSWLGEKQNYICESNACKEGQPCGEYTQLVWANSTRVGCASVTCEVGGTFITCNYDPRGNLAGERPYLGCGGQAGGTPPPTSDKVNGTETNGNGNGSSANSSNPSRNGSSPAILPIVLPVVTILALISAISIYIWRKRSSPKKKLSCKWRARGKDPCQCVKYNAKKKDSDTAWSEDIEDIKSVLLDPSVIRTATSNFSEENKLGEGGFGQVYKGMMPDGQEIAVKRLSEGSKQGLPELKNELLLVSKLQHRNLVKLIGACLDGEDKLLVYEYIPKKSLDAFIFDDEKRGKLAWDTRYKIICGIARGLAYLHDESRIKVIHRDLKPSNILLEMDMNPKISDFGLASVFEGDHTKHITRRVAGTYGYMAPEYAVLGHVSTKSDVFSFGMIILEIVTGRRNSVSSETMMAEHLLTYVSIIFSEFPVPKCDDVVWENWTRGTKAEIVDPSLHNNYSESEVLKCVHIGLLCVQESPSDRPGMANVILMLVGRSTSLPAPSRPAFLFRLNEDENHVHGDLSNLLDDSNKSNPSFNKLTITEFEPR</sequence>
<keyword evidence="9" id="KW-0418">Kinase</keyword>
<dbReference type="FunFam" id="1.10.510.10:FF:000129">
    <property type="entry name" value="cysteine-rich receptor-like protein kinase 10"/>
    <property type="match status" value="1"/>
</dbReference>
<evidence type="ECO:0000256" key="5">
    <source>
        <dbReference type="ARBA" id="ARBA00022692"/>
    </source>
</evidence>
<dbReference type="AlphaFoldDB" id="M8BEE3"/>
<evidence type="ECO:0000256" key="8">
    <source>
        <dbReference type="ARBA" id="ARBA00022741"/>
    </source>
</evidence>
<evidence type="ECO:0000256" key="11">
    <source>
        <dbReference type="ARBA" id="ARBA00022989"/>
    </source>
</evidence>
<comment type="subcellular location">
    <subcellularLocation>
        <location evidence="2">Membrane</location>
        <topology evidence="2">Single-pass membrane protein</topology>
    </subcellularLocation>
</comment>
<keyword evidence="13" id="KW-0325">Glycoprotein</keyword>
<keyword evidence="14" id="KW-0568">Pathogenesis-related protein</keyword>
<dbReference type="GO" id="GO:0005524">
    <property type="term" value="F:ATP binding"/>
    <property type="evidence" value="ECO:0007669"/>
    <property type="project" value="UniProtKB-UniRule"/>
</dbReference>
<dbReference type="GO" id="GO:0004674">
    <property type="term" value="F:protein serine/threonine kinase activity"/>
    <property type="evidence" value="ECO:0007669"/>
    <property type="project" value="UniProtKB-KW"/>
</dbReference>
<evidence type="ECO:0000256" key="3">
    <source>
        <dbReference type="ARBA" id="ARBA00022527"/>
    </source>
</evidence>
<dbReference type="InterPro" id="IPR011009">
    <property type="entry name" value="Kinase-like_dom_sf"/>
</dbReference>
<keyword evidence="14" id="KW-0611">Plant defense</keyword>
<dbReference type="GO" id="GO:0006950">
    <property type="term" value="P:response to stress"/>
    <property type="evidence" value="ECO:0007669"/>
    <property type="project" value="UniProtKB-ARBA"/>
</dbReference>
<proteinExistence type="predicted"/>
<dbReference type="Gene3D" id="1.10.510.10">
    <property type="entry name" value="Transferase(Phosphotransferase) domain 1"/>
    <property type="match status" value="1"/>
</dbReference>
<evidence type="ECO:0000256" key="13">
    <source>
        <dbReference type="ARBA" id="ARBA00023180"/>
    </source>
</evidence>
<dbReference type="SMART" id="SM00198">
    <property type="entry name" value="SCP"/>
    <property type="match status" value="2"/>
</dbReference>
<dbReference type="PRINTS" id="PR00838">
    <property type="entry name" value="V5ALLERGEN"/>
</dbReference>
<dbReference type="PROSITE" id="PS01010">
    <property type="entry name" value="CRISP_2"/>
    <property type="match status" value="1"/>
</dbReference>
<dbReference type="PRINTS" id="PR00837">
    <property type="entry name" value="V5TPXLIKE"/>
</dbReference>
<dbReference type="SMART" id="SM00220">
    <property type="entry name" value="S_TKc"/>
    <property type="match status" value="1"/>
</dbReference>
<protein>
    <submittedName>
        <fullName evidence="18">Cysteine-rich receptor-like protein kinase 29</fullName>
    </submittedName>
</protein>
<feature type="compositionally biased region" description="Low complexity" evidence="15">
    <location>
        <begin position="333"/>
        <end position="353"/>
    </location>
</feature>
<dbReference type="PROSITE" id="PS50011">
    <property type="entry name" value="PROTEIN_KINASE_DOM"/>
    <property type="match status" value="1"/>
</dbReference>
<dbReference type="PROSITE" id="PS00107">
    <property type="entry name" value="PROTEIN_KINASE_ATP"/>
    <property type="match status" value="1"/>
</dbReference>
<keyword evidence="6 17" id="KW-0732">Signal</keyword>
<feature type="transmembrane region" description="Helical" evidence="16">
    <location>
        <begin position="358"/>
        <end position="381"/>
    </location>
</feature>
<dbReference type="GO" id="GO:0005886">
    <property type="term" value="C:plasma membrane"/>
    <property type="evidence" value="ECO:0007669"/>
    <property type="project" value="TreeGrafter"/>
</dbReference>
<evidence type="ECO:0000256" key="16">
    <source>
        <dbReference type="SAM" id="Phobius"/>
    </source>
</evidence>
<evidence type="ECO:0000256" key="10">
    <source>
        <dbReference type="ARBA" id="ARBA00022840"/>
    </source>
</evidence>
<dbReference type="InterPro" id="IPR008271">
    <property type="entry name" value="Ser/Thr_kinase_AS"/>
</dbReference>
<dbReference type="EnsemblPlants" id="EMT23255">
    <property type="protein sequence ID" value="EMT23255"/>
    <property type="gene ID" value="F775_23106"/>
</dbReference>
<keyword evidence="3" id="KW-0723">Serine/threonine-protein kinase</keyword>
<dbReference type="Pfam" id="PF00069">
    <property type="entry name" value="Pkinase"/>
    <property type="match status" value="1"/>
</dbReference>
<comment type="function">
    <text evidence="1">Probably involved in the defense reaction of plants against pathogens.</text>
</comment>
<dbReference type="GO" id="GO:0005576">
    <property type="term" value="C:extracellular region"/>
    <property type="evidence" value="ECO:0007669"/>
    <property type="project" value="InterPro"/>
</dbReference>
<keyword evidence="7" id="KW-0677">Repeat</keyword>
<dbReference type="InterPro" id="IPR000719">
    <property type="entry name" value="Prot_kinase_dom"/>
</dbReference>
<dbReference type="Gene3D" id="3.40.33.10">
    <property type="entry name" value="CAP"/>
    <property type="match status" value="2"/>
</dbReference>
<keyword evidence="11 16" id="KW-1133">Transmembrane helix</keyword>
<name>M8BEE3_AEGTA</name>
<organism evidence="18">
    <name type="scientific">Aegilops tauschii</name>
    <name type="common">Tausch's goatgrass</name>
    <name type="synonym">Aegilops squarrosa</name>
    <dbReference type="NCBI Taxonomy" id="37682"/>
    <lineage>
        <taxon>Eukaryota</taxon>
        <taxon>Viridiplantae</taxon>
        <taxon>Streptophyta</taxon>
        <taxon>Embryophyta</taxon>
        <taxon>Tracheophyta</taxon>
        <taxon>Spermatophyta</taxon>
        <taxon>Magnoliopsida</taxon>
        <taxon>Liliopsida</taxon>
        <taxon>Poales</taxon>
        <taxon>Poaceae</taxon>
        <taxon>BOP clade</taxon>
        <taxon>Pooideae</taxon>
        <taxon>Triticodae</taxon>
        <taxon>Triticeae</taxon>
        <taxon>Triticinae</taxon>
        <taxon>Aegilops</taxon>
    </lineage>
</organism>
<keyword evidence="5 16" id="KW-0812">Transmembrane</keyword>
<keyword evidence="10" id="KW-0067">ATP-binding</keyword>
<dbReference type="InterPro" id="IPR035940">
    <property type="entry name" value="CAP_sf"/>
</dbReference>
<dbReference type="CDD" id="cd14066">
    <property type="entry name" value="STKc_IRAK"/>
    <property type="match status" value="1"/>
</dbReference>
<keyword evidence="12 16" id="KW-0472">Membrane</keyword>
<evidence type="ECO:0000256" key="14">
    <source>
        <dbReference type="ARBA" id="ARBA00023265"/>
    </source>
</evidence>
<evidence type="ECO:0000256" key="7">
    <source>
        <dbReference type="ARBA" id="ARBA00022737"/>
    </source>
</evidence>
<dbReference type="InterPro" id="IPR018244">
    <property type="entry name" value="Allrgn_V5/Tpx1_CS"/>
</dbReference>
<dbReference type="FunFam" id="3.30.200.20:FF:000142">
    <property type="entry name" value="Cysteine-rich receptor-like protein kinase 10"/>
    <property type="match status" value="1"/>
</dbReference>
<evidence type="ECO:0000256" key="4">
    <source>
        <dbReference type="ARBA" id="ARBA00022679"/>
    </source>
</evidence>
<feature type="signal peptide" evidence="17">
    <location>
        <begin position="1"/>
        <end position="24"/>
    </location>
</feature>
<evidence type="ECO:0000256" key="17">
    <source>
        <dbReference type="SAM" id="SignalP"/>
    </source>
</evidence>
<dbReference type="Gene3D" id="3.30.200.20">
    <property type="entry name" value="Phosphorylase Kinase, domain 1"/>
    <property type="match status" value="1"/>
</dbReference>
<evidence type="ECO:0000313" key="18">
    <source>
        <dbReference type="EnsemblPlants" id="EMT23255"/>
    </source>
</evidence>
<keyword evidence="8" id="KW-0547">Nucleotide-binding</keyword>
<evidence type="ECO:0000256" key="15">
    <source>
        <dbReference type="SAM" id="MobiDB-lite"/>
    </source>
</evidence>
<evidence type="ECO:0000256" key="9">
    <source>
        <dbReference type="ARBA" id="ARBA00022777"/>
    </source>
</evidence>
<dbReference type="PANTHER" id="PTHR27002:SF1099">
    <property type="entry name" value="OS02G0472700 PROTEIN"/>
    <property type="match status" value="1"/>
</dbReference>
<dbReference type="FunFam" id="3.40.33.10:FF:000004">
    <property type="entry name" value="CAP, cysteine-rich secretory protein, antigen 5"/>
    <property type="match status" value="1"/>
</dbReference>
<dbReference type="SUPFAM" id="SSF56112">
    <property type="entry name" value="Protein kinase-like (PK-like)"/>
    <property type="match status" value="1"/>
</dbReference>
<feature type="region of interest" description="Disordered" evidence="15">
    <location>
        <begin position="318"/>
        <end position="353"/>
    </location>
</feature>
<accession>M8BEE3</accession>
<dbReference type="CDD" id="cd05381">
    <property type="entry name" value="CAP_PR-1"/>
    <property type="match status" value="2"/>
</dbReference>
<dbReference type="PROSITE" id="PS00108">
    <property type="entry name" value="PROTEIN_KINASE_ST"/>
    <property type="match status" value="1"/>
</dbReference>
<keyword evidence="4" id="KW-0808">Transferase</keyword>
<dbReference type="InterPro" id="IPR001283">
    <property type="entry name" value="CRISP-related"/>
</dbReference>
<dbReference type="SUPFAM" id="SSF55797">
    <property type="entry name" value="PR-1-like"/>
    <property type="match status" value="2"/>
</dbReference>
<dbReference type="InterPro" id="IPR017441">
    <property type="entry name" value="Protein_kinase_ATP_BS"/>
</dbReference>
<dbReference type="FunFam" id="3.40.33.10:FF:000023">
    <property type="entry name" value="Pathogenesis-related protein-1-like"/>
    <property type="match status" value="1"/>
</dbReference>
<dbReference type="InterPro" id="IPR014044">
    <property type="entry name" value="CAP_dom"/>
</dbReference>
<evidence type="ECO:0000256" key="6">
    <source>
        <dbReference type="ARBA" id="ARBA00022729"/>
    </source>
</evidence>
<dbReference type="PANTHER" id="PTHR27002">
    <property type="entry name" value="RECEPTOR-LIKE SERINE/THREONINE-PROTEIN KINASE SD1-8"/>
    <property type="match status" value="1"/>
</dbReference>
<evidence type="ECO:0000256" key="2">
    <source>
        <dbReference type="ARBA" id="ARBA00004167"/>
    </source>
</evidence>
<reference evidence="18" key="1">
    <citation type="submission" date="2015-06" db="UniProtKB">
        <authorList>
            <consortium name="EnsemblPlants"/>
        </authorList>
    </citation>
    <scope>IDENTIFICATION</scope>
</reference>
<dbReference type="InterPro" id="IPR002413">
    <property type="entry name" value="V5_allergen-like"/>
</dbReference>
<feature type="chain" id="PRO_5014583189" evidence="17">
    <location>
        <begin position="25"/>
        <end position="785"/>
    </location>
</feature>
<evidence type="ECO:0000256" key="1">
    <source>
        <dbReference type="ARBA" id="ARBA00003143"/>
    </source>
</evidence>
<evidence type="ECO:0000256" key="12">
    <source>
        <dbReference type="ARBA" id="ARBA00023136"/>
    </source>
</evidence>